<dbReference type="Proteomes" id="UP000623129">
    <property type="component" value="Unassembled WGS sequence"/>
</dbReference>
<gene>
    <name evidence="2" type="ORF">FCM35_KLT06573</name>
</gene>
<name>A0A833QVL2_9POAL</name>
<proteinExistence type="predicted"/>
<accession>A0A833QVL2</accession>
<dbReference type="EMBL" id="SWLB01000016">
    <property type="protein sequence ID" value="KAF3327967.1"/>
    <property type="molecule type" value="Genomic_DNA"/>
</dbReference>
<organism evidence="2 3">
    <name type="scientific">Carex littledalei</name>
    <dbReference type="NCBI Taxonomy" id="544730"/>
    <lineage>
        <taxon>Eukaryota</taxon>
        <taxon>Viridiplantae</taxon>
        <taxon>Streptophyta</taxon>
        <taxon>Embryophyta</taxon>
        <taxon>Tracheophyta</taxon>
        <taxon>Spermatophyta</taxon>
        <taxon>Magnoliopsida</taxon>
        <taxon>Liliopsida</taxon>
        <taxon>Poales</taxon>
        <taxon>Cyperaceae</taxon>
        <taxon>Cyperoideae</taxon>
        <taxon>Cariceae</taxon>
        <taxon>Carex</taxon>
        <taxon>Carex subgen. Euthyceras</taxon>
    </lineage>
</organism>
<reference evidence="2" key="1">
    <citation type="submission" date="2020-01" db="EMBL/GenBank/DDBJ databases">
        <title>Genome sequence of Kobresia littledalei, the first chromosome-level genome in the family Cyperaceae.</title>
        <authorList>
            <person name="Qu G."/>
        </authorList>
    </citation>
    <scope>NUCLEOTIDE SEQUENCE</scope>
    <source>
        <strain evidence="2">C.B.Clarke</strain>
        <tissue evidence="2">Leaf</tissue>
    </source>
</reference>
<comment type="caution">
    <text evidence="2">The sequence shown here is derived from an EMBL/GenBank/DDBJ whole genome shotgun (WGS) entry which is preliminary data.</text>
</comment>
<protein>
    <submittedName>
        <fullName evidence="2">Uncharacterized protein</fullName>
    </submittedName>
</protein>
<dbReference type="AlphaFoldDB" id="A0A833QVL2"/>
<dbReference type="OrthoDB" id="730111at2759"/>
<sequence>MNNLSRSNTFCTNLKSQIKLAPYTPVTQKLRYLRLRGIRRDSLPHFTLKSISPSSPSECLSLSSPLLFSTSQTLVLVQSAMAEEESTNLTQSARPILLTYKKKKPFPISPSPTSQQLSKKIRDIPDLCLCHCCGLNYQNPNPNRTSNPIHILKSAWRILLLCETCLSRTKSGEICSYCLQIKPDDVVVDDDISKLESLICLKCSRRVHFCCIPREHRYDFATWQKLGKAGNDRSFTCIDCLPVPKLLVRNKKMSALGLIGKEKVAEVATGDVLTKTKRVDDKDLAIQLHLQMNGSRRVTRKKVNSGLLSGPSIAKRGKIELYRQRLSLGSIGVKNSRTISFGYNSVVLALASSKCLFEPLSELRERCKFSKKYSKRKHLHNGNDDSKLGRENGRDRYEKKYAKKKEALSTTSGTCSESHSVTDRYQKKFPKGNTFEGMIATNSGSQNRSNRYGYKYYKRRSCLEKLVDSNVTDNGFDHNAGLKQNITDQCFNKYFKRRLSVKTEDGTCVGTCTVYDRNVNDRYFKKYTKTRKRKAGTGEEQCNIDRYMKKYSKRRLSIEVMAVTEESQYNGRM</sequence>
<feature type="compositionally biased region" description="Basic and acidic residues" evidence="1">
    <location>
        <begin position="381"/>
        <end position="395"/>
    </location>
</feature>
<evidence type="ECO:0000313" key="2">
    <source>
        <dbReference type="EMBL" id="KAF3327967.1"/>
    </source>
</evidence>
<keyword evidence="3" id="KW-1185">Reference proteome</keyword>
<evidence type="ECO:0000256" key="1">
    <source>
        <dbReference type="SAM" id="MobiDB-lite"/>
    </source>
</evidence>
<evidence type="ECO:0000313" key="3">
    <source>
        <dbReference type="Proteomes" id="UP000623129"/>
    </source>
</evidence>
<dbReference type="PANTHER" id="PTHR38530">
    <property type="entry name" value="OS06G0468300 PROTEIN"/>
    <property type="match status" value="1"/>
</dbReference>
<feature type="region of interest" description="Disordered" evidence="1">
    <location>
        <begin position="374"/>
        <end position="395"/>
    </location>
</feature>